<sequence>MDSILTFVALRPPVQGAPPAPRLADGTAFQQELAHAVAGPTAAADAVAAARAFADGVRFVARADQVNRGPELVSLVEKLTGDDARTLAQVTSAVRAAIGGIPPADWAEDAGKAKDSVLAGYLLEPDGPSAALAVTLVRAYALAEAVSAGVASVAGIDSLLAAPLLLPDTLIRLRDTAPVAAETPSLEAAVTELLHRFAAARDEHARLGQALTDLDSHDEDELLLSELGEQRPLADLYRTRSARAAAPRENDHNRPKPTPDEDAFGSSPLRRAASRSNVVLSDTAVRLLSTPAQEALRNLELDPATSAVRDMQLAVRARHDAAGQDLRTLSIQLGTHLGTVDDRTHHLISELIGKWKVDPVDDPAATEPVATAAPGAHTAVTPLGIADLHVVRTHLSRYERGEVASLENALPGEKLTHTVSQIDETETTNTTETEQTDLRSLAQTAAEQSSGKTTAQAVGSGRGPLTSDGPETFSRTVTDAVSSSSTNRTRNTAVQRMLRRNEQAQEHLIDNAAGAGPRLGVYQWLDKIYQAQVFSYGTRLLYDVIVPEPAALFREALARPRGEGVLPSKPARFTVPADTLGPENWSYYATGHQASGVEAPPQAQIIVTENFGGKAADPFSGELNANNLELGESRSTRVPKGFKATTYRLVALASGWTAFRLRVVIGSKRVAIDGDWSGKVFTGRLDGEVESLPVGLIADGDGVSPGLCTLAVAIEIICEPTEAAIAAWQTKAHGLILAANQQRFADYEERVANRDATARLTLRDLTPEAKTRLIRTELQRTVLAVLTGQNFSTFNALRFDGLGFPYPDATAALALSAYIRFFEQAVEWDHLECAFFPYFWGSRSSWVSKLLTREADPRFAAFLGAGAARVVLPIRPGYEIAFERFLNTGTTPSTTELLDVGGPLWVSLIAELRAQGAAPDSEKPVGAPWEFRLASDLVRARRDDRLPTWTLTAGDWVEKPDAGS</sequence>
<reference evidence="2 3" key="1">
    <citation type="submission" date="2019-03" db="EMBL/GenBank/DDBJ databases">
        <title>Genomics of glacier-inhabiting Cryobacterium strains.</title>
        <authorList>
            <person name="Liu Q."/>
            <person name="Xin Y.-H."/>
        </authorList>
    </citation>
    <scope>NUCLEOTIDE SEQUENCE [LARGE SCALE GENOMIC DNA]</scope>
    <source>
        <strain evidence="2 3">RHLT2-21</strain>
    </source>
</reference>
<comment type="caution">
    <text evidence="2">The sequence shown here is derived from an EMBL/GenBank/DDBJ whole genome shotgun (WGS) entry which is preliminary data.</text>
</comment>
<organism evidence="2 3">
    <name type="scientific">Cryobacterium mannosilyticum</name>
    <dbReference type="NCBI Taxonomy" id="1259190"/>
    <lineage>
        <taxon>Bacteria</taxon>
        <taxon>Bacillati</taxon>
        <taxon>Actinomycetota</taxon>
        <taxon>Actinomycetes</taxon>
        <taxon>Micrococcales</taxon>
        <taxon>Microbacteriaceae</taxon>
        <taxon>Cryobacterium</taxon>
    </lineage>
</organism>
<evidence type="ECO:0000313" key="3">
    <source>
        <dbReference type="Proteomes" id="UP000297643"/>
    </source>
</evidence>
<protein>
    <submittedName>
        <fullName evidence="2">Uncharacterized protein</fullName>
    </submittedName>
</protein>
<feature type="compositionally biased region" description="Polar residues" evidence="1">
    <location>
        <begin position="441"/>
        <end position="457"/>
    </location>
</feature>
<name>A0A4V6QGT3_9MICO</name>
<dbReference type="Proteomes" id="UP000297643">
    <property type="component" value="Unassembled WGS sequence"/>
</dbReference>
<feature type="region of interest" description="Disordered" evidence="1">
    <location>
        <begin position="415"/>
        <end position="491"/>
    </location>
</feature>
<proteinExistence type="predicted"/>
<accession>A0A4V6QGT3</accession>
<dbReference type="RefSeq" id="WP_134508016.1">
    <property type="nucleotide sequence ID" value="NZ_SOFM01000017.1"/>
</dbReference>
<dbReference type="EMBL" id="SOFM01000017">
    <property type="protein sequence ID" value="TFC05110.1"/>
    <property type="molecule type" value="Genomic_DNA"/>
</dbReference>
<feature type="region of interest" description="Disordered" evidence="1">
    <location>
        <begin position="240"/>
        <end position="271"/>
    </location>
</feature>
<evidence type="ECO:0000313" key="2">
    <source>
        <dbReference type="EMBL" id="TFC05110.1"/>
    </source>
</evidence>
<feature type="compositionally biased region" description="Low complexity" evidence="1">
    <location>
        <begin position="482"/>
        <end position="491"/>
    </location>
</feature>
<keyword evidence="3" id="KW-1185">Reference proteome</keyword>
<feature type="compositionally biased region" description="Basic and acidic residues" evidence="1">
    <location>
        <begin position="246"/>
        <end position="259"/>
    </location>
</feature>
<evidence type="ECO:0000256" key="1">
    <source>
        <dbReference type="SAM" id="MobiDB-lite"/>
    </source>
</evidence>
<dbReference type="AlphaFoldDB" id="A0A4V6QGT3"/>
<gene>
    <name evidence="2" type="ORF">E3O32_07005</name>
</gene>